<sequence>MMDLKISVKKSELKILYHQVYFVAADIETAGLTTAGSNCLPAQ</sequence>
<name>A0A1Y6CUY3_9BACT</name>
<evidence type="ECO:0000313" key="2">
    <source>
        <dbReference type="Proteomes" id="UP000192907"/>
    </source>
</evidence>
<accession>A0A1Y6CUY3</accession>
<reference evidence="2" key="1">
    <citation type="submission" date="2017-04" db="EMBL/GenBank/DDBJ databases">
        <authorList>
            <person name="Varghese N."/>
            <person name="Submissions S."/>
        </authorList>
    </citation>
    <scope>NUCLEOTIDE SEQUENCE [LARGE SCALE GENOMIC DNA]</scope>
    <source>
        <strain evidence="2">RKEM611</strain>
    </source>
</reference>
<proteinExistence type="predicted"/>
<dbReference type="Proteomes" id="UP000192907">
    <property type="component" value="Unassembled WGS sequence"/>
</dbReference>
<protein>
    <submittedName>
        <fullName evidence="1">Uncharacterized protein</fullName>
    </submittedName>
</protein>
<evidence type="ECO:0000313" key="1">
    <source>
        <dbReference type="EMBL" id="SMF79954.1"/>
    </source>
</evidence>
<keyword evidence="2" id="KW-1185">Reference proteome</keyword>
<gene>
    <name evidence="1" type="ORF">SAMN06296036_13420</name>
</gene>
<organism evidence="1 2">
    <name type="scientific">Pseudobacteriovorax antillogorgiicola</name>
    <dbReference type="NCBI Taxonomy" id="1513793"/>
    <lineage>
        <taxon>Bacteria</taxon>
        <taxon>Pseudomonadati</taxon>
        <taxon>Bdellovibrionota</taxon>
        <taxon>Oligoflexia</taxon>
        <taxon>Oligoflexales</taxon>
        <taxon>Pseudobacteriovoracaceae</taxon>
        <taxon>Pseudobacteriovorax</taxon>
    </lineage>
</organism>
<dbReference type="EMBL" id="FWZT01000034">
    <property type="protein sequence ID" value="SMF79954.1"/>
    <property type="molecule type" value="Genomic_DNA"/>
</dbReference>
<dbReference type="STRING" id="1513793.SAMN06296036_13420"/>
<dbReference type="AlphaFoldDB" id="A0A1Y6CUY3"/>